<keyword evidence="5" id="KW-1185">Reference proteome</keyword>
<sequence length="373" mass="42199">MITKPQKVLFLTLRTFSLTGGIEKVCKGIAFALQNFQKERKIHFSMISLYDEFPDERYVQKSLFNSYGLYPKLGAILSCFTAIKYDTIILSHVNLAPIACFVKFLKPQCRIILWTHGIEVWRPLKGLKKRLVEVADEIIAVSAFTKSELVKRHDIVAERIKVIPNALDPYFVIPEIKEDDEHAIRKFYDIPADAPLFFALTRLKNSEQQKNYDLVIQAIAALKDEGIAAYYILGGKYEDTEYQRIQDLAISLNVQKQIILTGFIADEAISNYYQAADAFVLPSEKEGFGLVFIEAQACGLRVIAGNQDGSIDAVQNPDAGILINPQDFKAIKEALNSLSQHKLSMQEKKAIQRACLEKFAYKKFSREVEGLVC</sequence>
<feature type="domain" description="Glycosyltransferase subfamily 4-like N-terminal" evidence="3">
    <location>
        <begin position="65"/>
        <end position="169"/>
    </location>
</feature>
<dbReference type="AlphaFoldDB" id="A0A7K0FI90"/>
<name>A0A7K0FI90_9SPHI</name>
<protein>
    <submittedName>
        <fullName evidence="4">Glycosyltransferase</fullName>
    </submittedName>
</protein>
<dbReference type="EMBL" id="WKJI01000001">
    <property type="protein sequence ID" value="MRX45694.1"/>
    <property type="molecule type" value="Genomic_DNA"/>
</dbReference>
<accession>A0A7K0FI90</accession>
<dbReference type="SUPFAM" id="SSF53756">
    <property type="entry name" value="UDP-Glycosyltransferase/glycogen phosphorylase"/>
    <property type="match status" value="1"/>
</dbReference>
<evidence type="ECO:0000259" key="2">
    <source>
        <dbReference type="Pfam" id="PF00534"/>
    </source>
</evidence>
<dbReference type="CDD" id="cd03801">
    <property type="entry name" value="GT4_PimA-like"/>
    <property type="match status" value="1"/>
</dbReference>
<dbReference type="PANTHER" id="PTHR46401:SF2">
    <property type="entry name" value="GLYCOSYLTRANSFERASE WBBK-RELATED"/>
    <property type="match status" value="1"/>
</dbReference>
<dbReference type="PANTHER" id="PTHR46401">
    <property type="entry name" value="GLYCOSYLTRANSFERASE WBBK-RELATED"/>
    <property type="match status" value="1"/>
</dbReference>
<dbReference type="InterPro" id="IPR028098">
    <property type="entry name" value="Glyco_trans_4-like_N"/>
</dbReference>
<gene>
    <name evidence="4" type="ORF">GJJ64_00655</name>
</gene>
<evidence type="ECO:0000313" key="5">
    <source>
        <dbReference type="Proteomes" id="UP000462931"/>
    </source>
</evidence>
<dbReference type="Pfam" id="PF00534">
    <property type="entry name" value="Glycos_transf_1"/>
    <property type="match status" value="1"/>
</dbReference>
<organism evidence="4 5">
    <name type="scientific">Pedobacter puniceum</name>
    <dbReference type="NCBI Taxonomy" id="2666136"/>
    <lineage>
        <taxon>Bacteria</taxon>
        <taxon>Pseudomonadati</taxon>
        <taxon>Bacteroidota</taxon>
        <taxon>Sphingobacteriia</taxon>
        <taxon>Sphingobacteriales</taxon>
        <taxon>Sphingobacteriaceae</taxon>
        <taxon>Pedobacter</taxon>
    </lineage>
</organism>
<dbReference type="GO" id="GO:0016757">
    <property type="term" value="F:glycosyltransferase activity"/>
    <property type="evidence" value="ECO:0007669"/>
    <property type="project" value="InterPro"/>
</dbReference>
<dbReference type="GO" id="GO:0009103">
    <property type="term" value="P:lipopolysaccharide biosynthetic process"/>
    <property type="evidence" value="ECO:0007669"/>
    <property type="project" value="TreeGrafter"/>
</dbReference>
<dbReference type="Gene3D" id="3.40.50.2000">
    <property type="entry name" value="Glycogen Phosphorylase B"/>
    <property type="match status" value="2"/>
</dbReference>
<dbReference type="Proteomes" id="UP000462931">
    <property type="component" value="Unassembled WGS sequence"/>
</dbReference>
<proteinExistence type="predicted"/>
<dbReference type="Pfam" id="PF13439">
    <property type="entry name" value="Glyco_transf_4"/>
    <property type="match status" value="1"/>
</dbReference>
<evidence type="ECO:0000259" key="3">
    <source>
        <dbReference type="Pfam" id="PF13439"/>
    </source>
</evidence>
<evidence type="ECO:0000313" key="4">
    <source>
        <dbReference type="EMBL" id="MRX45694.1"/>
    </source>
</evidence>
<evidence type="ECO:0000256" key="1">
    <source>
        <dbReference type="ARBA" id="ARBA00022679"/>
    </source>
</evidence>
<keyword evidence="1 4" id="KW-0808">Transferase</keyword>
<dbReference type="RefSeq" id="WP_154285863.1">
    <property type="nucleotide sequence ID" value="NZ_WKJI01000001.1"/>
</dbReference>
<feature type="domain" description="Glycosyl transferase family 1" evidence="2">
    <location>
        <begin position="183"/>
        <end position="345"/>
    </location>
</feature>
<comment type="caution">
    <text evidence="4">The sequence shown here is derived from an EMBL/GenBank/DDBJ whole genome shotgun (WGS) entry which is preliminary data.</text>
</comment>
<dbReference type="InterPro" id="IPR001296">
    <property type="entry name" value="Glyco_trans_1"/>
</dbReference>
<reference evidence="4 5" key="1">
    <citation type="submission" date="2019-11" db="EMBL/GenBank/DDBJ databases">
        <authorList>
            <person name="Cheng Q."/>
            <person name="Yang Z."/>
        </authorList>
    </citation>
    <scope>NUCLEOTIDE SEQUENCE [LARGE SCALE GENOMIC DNA]</scope>
    <source>
        <strain evidence="4 5">HX-22-1</strain>
    </source>
</reference>